<name>A0A2Z2NSE2_9GAMM</name>
<accession>A0A2Z2NSE2</accession>
<dbReference type="AlphaFoldDB" id="A0A2Z2NSE2"/>
<keyword evidence="2" id="KW-1185">Reference proteome</keyword>
<reference evidence="1 2" key="1">
    <citation type="submission" date="2016-12" db="EMBL/GenBank/DDBJ databases">
        <authorList>
            <person name="Song W.-J."/>
            <person name="Kurnit D.M."/>
        </authorList>
    </citation>
    <scope>NUCLEOTIDE SEQUENCE [LARGE SCALE GENOMIC DNA]</scope>
    <source>
        <strain evidence="1 2">IMCC3135</strain>
    </source>
</reference>
<dbReference type="EMBL" id="CP018632">
    <property type="protein sequence ID" value="ASJ72658.1"/>
    <property type="molecule type" value="Genomic_DNA"/>
</dbReference>
<dbReference type="Proteomes" id="UP000250079">
    <property type="component" value="Chromosome"/>
</dbReference>
<organism evidence="1 2">
    <name type="scientific">Granulosicoccus antarcticus IMCC3135</name>
    <dbReference type="NCBI Taxonomy" id="1192854"/>
    <lineage>
        <taxon>Bacteria</taxon>
        <taxon>Pseudomonadati</taxon>
        <taxon>Pseudomonadota</taxon>
        <taxon>Gammaproteobacteria</taxon>
        <taxon>Chromatiales</taxon>
        <taxon>Granulosicoccaceae</taxon>
        <taxon>Granulosicoccus</taxon>
    </lineage>
</organism>
<gene>
    <name evidence="1" type="ORF">IMCC3135_12850</name>
</gene>
<evidence type="ECO:0000313" key="1">
    <source>
        <dbReference type="EMBL" id="ASJ72658.1"/>
    </source>
</evidence>
<evidence type="ECO:0000313" key="2">
    <source>
        <dbReference type="Proteomes" id="UP000250079"/>
    </source>
</evidence>
<sequence length="123" mass="13926">MPKITSPYAVYHSMLEPWTRLATGSPDVVNLRLVAMPWLWISDPMQASREMQQMITEKHEALSETIVAISQTPMQLWVDIMSACWSANPCQSVNEAFIDSSQRLAYPSNSRVLANQERLGTSR</sequence>
<proteinExistence type="predicted"/>
<protein>
    <submittedName>
        <fullName evidence="1">Uncharacterized protein</fullName>
    </submittedName>
</protein>
<dbReference type="RefSeq" id="WP_088917953.1">
    <property type="nucleotide sequence ID" value="NZ_CP018632.1"/>
</dbReference>
<dbReference type="KEGG" id="gai:IMCC3135_12850"/>